<dbReference type="Gene3D" id="3.40.1350.10">
    <property type="match status" value="1"/>
</dbReference>
<dbReference type="GO" id="GO:0004519">
    <property type="term" value="F:endonuclease activity"/>
    <property type="evidence" value="ECO:0007669"/>
    <property type="project" value="UniProtKB-KW"/>
</dbReference>
<name>A0ABV5CJT7_9ACTN</name>
<dbReference type="RefSeq" id="WP_375733055.1">
    <property type="nucleotide sequence ID" value="NZ_JBCGDC010000007.1"/>
</dbReference>
<evidence type="ECO:0000313" key="3">
    <source>
        <dbReference type="Proteomes" id="UP001582793"/>
    </source>
</evidence>
<protein>
    <submittedName>
        <fullName evidence="2">Restriction endonuclease</fullName>
    </submittedName>
</protein>
<evidence type="ECO:0000313" key="2">
    <source>
        <dbReference type="EMBL" id="MFB6392262.1"/>
    </source>
</evidence>
<dbReference type="EMBL" id="JBCGDC010000007">
    <property type="protein sequence ID" value="MFB6392262.1"/>
    <property type="molecule type" value="Genomic_DNA"/>
</dbReference>
<dbReference type="InterPro" id="IPR007560">
    <property type="entry name" value="Restrct_endonuc_IV_Mrr"/>
</dbReference>
<keyword evidence="2" id="KW-0378">Hydrolase</keyword>
<sequence>MLEKAIKERTPAPFVFFACIQDTVANATMFEEALESNLERDTPHASADARPTVRDWKDAETLAVWHMRRLGFADATASPNGNDRGVDVVSADAMAQVKHYASGTIGAPVVQQARGAAHGKQWALFYALSDYTVAAREFAEQASVALFQYDVDGNVTAISSAAHALATSATDPESTADLAVKTQELTAKSQALFDDVFAKVMTIMRQTVAQSSQPGRRGKEALDALDELHEVREIVDRIGQNLDLREFLALVEELNACGRRAAAIIGAKY</sequence>
<proteinExistence type="predicted"/>
<dbReference type="Proteomes" id="UP001582793">
    <property type="component" value="Unassembled WGS sequence"/>
</dbReference>
<keyword evidence="2" id="KW-0540">Nuclease</keyword>
<dbReference type="InterPro" id="IPR011856">
    <property type="entry name" value="tRNA_endonuc-like_dom_sf"/>
</dbReference>
<keyword evidence="2" id="KW-0255">Endonuclease</keyword>
<dbReference type="Pfam" id="PF04471">
    <property type="entry name" value="Mrr_cat"/>
    <property type="match status" value="1"/>
</dbReference>
<organism evidence="2 3">
    <name type="scientific">Polymorphospora lycopeni</name>
    <dbReference type="NCBI Taxonomy" id="3140240"/>
    <lineage>
        <taxon>Bacteria</taxon>
        <taxon>Bacillati</taxon>
        <taxon>Actinomycetota</taxon>
        <taxon>Actinomycetes</taxon>
        <taxon>Micromonosporales</taxon>
        <taxon>Micromonosporaceae</taxon>
        <taxon>Polymorphospora</taxon>
    </lineage>
</organism>
<gene>
    <name evidence="2" type="ORF">AAFH96_03960</name>
</gene>
<reference evidence="2 3" key="1">
    <citation type="submission" date="2024-04" db="EMBL/GenBank/DDBJ databases">
        <title>Polymorphospora sp. isolated from Baiyangdian Lake in Xiong'an New Area.</title>
        <authorList>
            <person name="Zhang X."/>
            <person name="Liu J."/>
        </authorList>
    </citation>
    <scope>NUCLEOTIDE SEQUENCE [LARGE SCALE GENOMIC DNA]</scope>
    <source>
        <strain evidence="2 3">2-325</strain>
    </source>
</reference>
<keyword evidence="3" id="KW-1185">Reference proteome</keyword>
<dbReference type="InterPro" id="IPR011335">
    <property type="entry name" value="Restrct_endonuc-II-like"/>
</dbReference>
<feature type="domain" description="Restriction endonuclease type IV Mrr" evidence="1">
    <location>
        <begin position="55"/>
        <end position="148"/>
    </location>
</feature>
<dbReference type="SUPFAM" id="SSF52980">
    <property type="entry name" value="Restriction endonuclease-like"/>
    <property type="match status" value="1"/>
</dbReference>
<accession>A0ABV5CJT7</accession>
<evidence type="ECO:0000259" key="1">
    <source>
        <dbReference type="Pfam" id="PF04471"/>
    </source>
</evidence>
<comment type="caution">
    <text evidence="2">The sequence shown here is derived from an EMBL/GenBank/DDBJ whole genome shotgun (WGS) entry which is preliminary data.</text>
</comment>